<dbReference type="Pfam" id="PF00583">
    <property type="entry name" value="Acetyltransf_1"/>
    <property type="match status" value="1"/>
</dbReference>
<keyword evidence="1" id="KW-0808">Transferase</keyword>
<dbReference type="SUPFAM" id="SSF55729">
    <property type="entry name" value="Acyl-CoA N-acyltransferases (Nat)"/>
    <property type="match status" value="1"/>
</dbReference>
<dbReference type="CDD" id="cd04301">
    <property type="entry name" value="NAT_SF"/>
    <property type="match status" value="1"/>
</dbReference>
<dbReference type="InterPro" id="IPR016181">
    <property type="entry name" value="Acyl_CoA_acyltransferase"/>
</dbReference>
<evidence type="ECO:0000256" key="1">
    <source>
        <dbReference type="ARBA" id="ARBA00022679"/>
    </source>
</evidence>
<dbReference type="PANTHER" id="PTHR43877">
    <property type="entry name" value="AMINOALKYLPHOSPHONATE N-ACETYLTRANSFERASE-RELATED-RELATED"/>
    <property type="match status" value="1"/>
</dbReference>
<dbReference type="AlphaFoldDB" id="A0AA41YRZ4"/>
<dbReference type="InterPro" id="IPR000182">
    <property type="entry name" value="GNAT_dom"/>
</dbReference>
<feature type="domain" description="N-acetyltransferase" evidence="3">
    <location>
        <begin position="2"/>
        <end position="147"/>
    </location>
</feature>
<evidence type="ECO:0000313" key="5">
    <source>
        <dbReference type="Proteomes" id="UP001165679"/>
    </source>
</evidence>
<keyword evidence="2" id="KW-0012">Acyltransferase</keyword>
<dbReference type="EMBL" id="JAPDNT010000008">
    <property type="protein sequence ID" value="MCW3475435.1"/>
    <property type="molecule type" value="Genomic_DNA"/>
</dbReference>
<evidence type="ECO:0000313" key="4">
    <source>
        <dbReference type="EMBL" id="MCW3475435.1"/>
    </source>
</evidence>
<protein>
    <submittedName>
        <fullName evidence="4">GNAT family N-acetyltransferase</fullName>
    </submittedName>
</protein>
<sequence>MIAARPARPDDLPGIQALLRQLGYETRPDDLAERLRHLAATGTDPILVATDGSRCVGVLALHIARMLQLDRPAARITTLVVASDSRGRSVGRHLVEAATALAARAGCGRLELTTGLARTGAHAFYRALGFTQTALHFSRRLDDRPMP</sequence>
<accession>A0AA41YRZ4</accession>
<gene>
    <name evidence="4" type="ORF">OL599_12700</name>
</gene>
<reference evidence="4" key="1">
    <citation type="submission" date="2022-09" db="EMBL/GenBank/DDBJ databases">
        <title>Rhodovastum sp. nov. RN2-1 isolated from soil in Seongnam, South Korea.</title>
        <authorList>
            <person name="Le N.T."/>
        </authorList>
    </citation>
    <scope>NUCLEOTIDE SEQUENCE</scope>
    <source>
        <strain evidence="4">RN2-1</strain>
    </source>
</reference>
<reference evidence="4" key="2">
    <citation type="submission" date="2022-10" db="EMBL/GenBank/DDBJ databases">
        <authorList>
            <person name="Trinh H.N."/>
        </authorList>
    </citation>
    <scope>NUCLEOTIDE SEQUENCE</scope>
    <source>
        <strain evidence="4">RN2-1</strain>
    </source>
</reference>
<evidence type="ECO:0000259" key="3">
    <source>
        <dbReference type="PROSITE" id="PS51186"/>
    </source>
</evidence>
<evidence type="ECO:0000256" key="2">
    <source>
        <dbReference type="ARBA" id="ARBA00023315"/>
    </source>
</evidence>
<comment type="caution">
    <text evidence="4">The sequence shown here is derived from an EMBL/GenBank/DDBJ whole genome shotgun (WGS) entry which is preliminary data.</text>
</comment>
<proteinExistence type="predicted"/>
<dbReference type="GO" id="GO:0016747">
    <property type="term" value="F:acyltransferase activity, transferring groups other than amino-acyl groups"/>
    <property type="evidence" value="ECO:0007669"/>
    <property type="project" value="InterPro"/>
</dbReference>
<dbReference type="InterPro" id="IPR050832">
    <property type="entry name" value="Bact_Acetyltransf"/>
</dbReference>
<dbReference type="Gene3D" id="3.40.630.30">
    <property type="match status" value="1"/>
</dbReference>
<name>A0AA41YRZ4_9PROT</name>
<keyword evidence="5" id="KW-1185">Reference proteome</keyword>
<dbReference type="PROSITE" id="PS51186">
    <property type="entry name" value="GNAT"/>
    <property type="match status" value="1"/>
</dbReference>
<organism evidence="4 5">
    <name type="scientific">Limobrevibacterium gyesilva</name>
    <dbReference type="NCBI Taxonomy" id="2991712"/>
    <lineage>
        <taxon>Bacteria</taxon>
        <taxon>Pseudomonadati</taxon>
        <taxon>Pseudomonadota</taxon>
        <taxon>Alphaproteobacteria</taxon>
        <taxon>Acetobacterales</taxon>
        <taxon>Acetobacteraceae</taxon>
        <taxon>Limobrevibacterium</taxon>
    </lineage>
</organism>
<dbReference type="RefSeq" id="WP_264714145.1">
    <property type="nucleotide sequence ID" value="NZ_JAPDNT010000008.1"/>
</dbReference>
<dbReference type="Proteomes" id="UP001165679">
    <property type="component" value="Unassembled WGS sequence"/>
</dbReference>